<protein>
    <submittedName>
        <fullName evidence="2">Uncharacterized protein</fullName>
    </submittedName>
</protein>
<evidence type="ECO:0000256" key="1">
    <source>
        <dbReference type="SAM" id="MobiDB-lite"/>
    </source>
</evidence>
<reference evidence="2" key="1">
    <citation type="submission" date="2019-10" db="EMBL/GenBank/DDBJ databases">
        <authorList>
            <person name="Soares A.E.R."/>
            <person name="Aleixo A."/>
            <person name="Schneider P."/>
            <person name="Miyaki C.Y."/>
            <person name="Schneider M.P."/>
            <person name="Mello C."/>
            <person name="Vasconcelos A.T.R."/>
        </authorList>
    </citation>
    <scope>NUCLEOTIDE SEQUENCE</scope>
    <source>
        <tissue evidence="2">Muscle</tissue>
    </source>
</reference>
<gene>
    <name evidence="2" type="ORF">WISP_85116</name>
</gene>
<dbReference type="Proteomes" id="UP001145742">
    <property type="component" value="Unassembled WGS sequence"/>
</dbReference>
<comment type="caution">
    <text evidence="2">The sequence shown here is derived from an EMBL/GenBank/DDBJ whole genome shotgun (WGS) entry which is preliminary data.</text>
</comment>
<feature type="compositionally biased region" description="Polar residues" evidence="1">
    <location>
        <begin position="75"/>
        <end position="84"/>
    </location>
</feature>
<feature type="region of interest" description="Disordered" evidence="1">
    <location>
        <begin position="1"/>
        <end position="98"/>
    </location>
</feature>
<feature type="compositionally biased region" description="Basic and acidic residues" evidence="1">
    <location>
        <begin position="1"/>
        <end position="12"/>
    </location>
</feature>
<accession>A0ABQ9D3A2</accession>
<keyword evidence="3" id="KW-1185">Reference proteome</keyword>
<name>A0ABQ9D3A2_9PASS</name>
<proteinExistence type="predicted"/>
<sequence>MEWGKTRTESRTETGMGENPDQITDGKWNRRKPGPDHSRKMEWGTTRTGSRLETGMEGPRLETGMGENPDRITDGNWNGENLNRITDRNWNGGKPGVH</sequence>
<evidence type="ECO:0000313" key="3">
    <source>
        <dbReference type="Proteomes" id="UP001145742"/>
    </source>
</evidence>
<organism evidence="2 3">
    <name type="scientific">Willisornis vidua</name>
    <name type="common">Xingu scale-backed antbird</name>
    <dbReference type="NCBI Taxonomy" id="1566151"/>
    <lineage>
        <taxon>Eukaryota</taxon>
        <taxon>Metazoa</taxon>
        <taxon>Chordata</taxon>
        <taxon>Craniata</taxon>
        <taxon>Vertebrata</taxon>
        <taxon>Euteleostomi</taxon>
        <taxon>Archelosauria</taxon>
        <taxon>Archosauria</taxon>
        <taxon>Dinosauria</taxon>
        <taxon>Saurischia</taxon>
        <taxon>Theropoda</taxon>
        <taxon>Coelurosauria</taxon>
        <taxon>Aves</taxon>
        <taxon>Neognathae</taxon>
        <taxon>Neoaves</taxon>
        <taxon>Telluraves</taxon>
        <taxon>Australaves</taxon>
        <taxon>Passeriformes</taxon>
        <taxon>Thamnophilidae</taxon>
        <taxon>Willisornis</taxon>
    </lineage>
</organism>
<evidence type="ECO:0000313" key="2">
    <source>
        <dbReference type="EMBL" id="KAJ7414281.1"/>
    </source>
</evidence>
<feature type="compositionally biased region" description="Basic and acidic residues" evidence="1">
    <location>
        <begin position="33"/>
        <end position="42"/>
    </location>
</feature>
<dbReference type="EMBL" id="WHWB01034076">
    <property type="protein sequence ID" value="KAJ7414281.1"/>
    <property type="molecule type" value="Genomic_DNA"/>
</dbReference>